<dbReference type="OrthoDB" id="6611836at2759"/>
<dbReference type="Proteomes" id="UP000478052">
    <property type="component" value="Unassembled WGS sequence"/>
</dbReference>
<reference evidence="1 2" key="1">
    <citation type="submission" date="2019-08" db="EMBL/GenBank/DDBJ databases">
        <title>Whole genome of Aphis craccivora.</title>
        <authorList>
            <person name="Voronova N.V."/>
            <person name="Shulinski R.S."/>
            <person name="Bandarenka Y.V."/>
            <person name="Zhorov D.G."/>
            <person name="Warner D."/>
        </authorList>
    </citation>
    <scope>NUCLEOTIDE SEQUENCE [LARGE SCALE GENOMIC DNA]</scope>
    <source>
        <strain evidence="1">180601</strain>
        <tissue evidence="1">Whole Body</tissue>
    </source>
</reference>
<name>A0A6G0W009_APHCR</name>
<organism evidence="1 2">
    <name type="scientific">Aphis craccivora</name>
    <name type="common">Cowpea aphid</name>
    <dbReference type="NCBI Taxonomy" id="307492"/>
    <lineage>
        <taxon>Eukaryota</taxon>
        <taxon>Metazoa</taxon>
        <taxon>Ecdysozoa</taxon>
        <taxon>Arthropoda</taxon>
        <taxon>Hexapoda</taxon>
        <taxon>Insecta</taxon>
        <taxon>Pterygota</taxon>
        <taxon>Neoptera</taxon>
        <taxon>Paraneoptera</taxon>
        <taxon>Hemiptera</taxon>
        <taxon>Sternorrhyncha</taxon>
        <taxon>Aphidomorpha</taxon>
        <taxon>Aphidoidea</taxon>
        <taxon>Aphididae</taxon>
        <taxon>Aphidini</taxon>
        <taxon>Aphis</taxon>
        <taxon>Aphis</taxon>
    </lineage>
</organism>
<comment type="caution">
    <text evidence="1">The sequence shown here is derived from an EMBL/GenBank/DDBJ whole genome shotgun (WGS) entry which is preliminary data.</text>
</comment>
<evidence type="ECO:0000313" key="1">
    <source>
        <dbReference type="EMBL" id="KAF0712812.1"/>
    </source>
</evidence>
<keyword evidence="2" id="KW-1185">Reference proteome</keyword>
<dbReference type="EMBL" id="VUJU01010832">
    <property type="protein sequence ID" value="KAF0712812.1"/>
    <property type="molecule type" value="Genomic_DNA"/>
</dbReference>
<accession>A0A6G0W009</accession>
<feature type="non-terminal residue" evidence="1">
    <location>
        <position position="169"/>
    </location>
</feature>
<dbReference type="AlphaFoldDB" id="A0A6G0W009"/>
<evidence type="ECO:0000313" key="2">
    <source>
        <dbReference type="Proteomes" id="UP000478052"/>
    </source>
</evidence>
<protein>
    <submittedName>
        <fullName evidence="1">Zinc finger MYM-type protein 1-like</fullName>
    </submittedName>
</protein>
<sequence length="169" mass="19798">MCSTFIEPKYLFFFSASTYRWEVFDHCLSKPENVTVKRLSDTRWVARYETCLSLSRNWNEILKALNIFINNLTENSKTKCEYKGMLNKMNSLEMGILVSLSVLEIKQKSGELQKQYSQDLDISFMNECIHFRAYLKDSPEIISTKSVLDLCKIMKDDNLLDIYPYVNIA</sequence>
<proteinExistence type="predicted"/>
<gene>
    <name evidence="1" type="ORF">FWK35_00025190</name>
</gene>